<evidence type="ECO:0000256" key="1">
    <source>
        <dbReference type="SAM" id="MobiDB-lite"/>
    </source>
</evidence>
<evidence type="ECO:0000313" key="2">
    <source>
        <dbReference type="EMBL" id="VDP10541.1"/>
    </source>
</evidence>
<reference evidence="2 3" key="2">
    <citation type="submission" date="2018-11" db="EMBL/GenBank/DDBJ databases">
        <authorList>
            <consortium name="Pathogen Informatics"/>
        </authorList>
    </citation>
    <scope>NUCLEOTIDE SEQUENCE [LARGE SCALE GENOMIC DNA]</scope>
</reference>
<gene>
    <name evidence="2" type="ORF">SBAD_LOCUS6673</name>
</gene>
<name>A0A183ISS6_9BILA</name>
<evidence type="ECO:0000313" key="4">
    <source>
        <dbReference type="WBParaSite" id="SBAD_0000693401-mRNA-1"/>
    </source>
</evidence>
<reference evidence="4" key="1">
    <citation type="submission" date="2016-06" db="UniProtKB">
        <authorList>
            <consortium name="WormBaseParasite"/>
        </authorList>
    </citation>
    <scope>IDENTIFICATION</scope>
</reference>
<dbReference type="AlphaFoldDB" id="A0A183ISS6"/>
<protein>
    <submittedName>
        <fullName evidence="4">DUF2945 domain-containing protein</fullName>
    </submittedName>
</protein>
<feature type="region of interest" description="Disordered" evidence="1">
    <location>
        <begin position="1"/>
        <end position="63"/>
    </location>
</feature>
<keyword evidence="3" id="KW-1185">Reference proteome</keyword>
<organism evidence="4">
    <name type="scientific">Soboliphyme baturini</name>
    <dbReference type="NCBI Taxonomy" id="241478"/>
    <lineage>
        <taxon>Eukaryota</taxon>
        <taxon>Metazoa</taxon>
        <taxon>Ecdysozoa</taxon>
        <taxon>Nematoda</taxon>
        <taxon>Enoplea</taxon>
        <taxon>Dorylaimia</taxon>
        <taxon>Dioctophymatida</taxon>
        <taxon>Dioctophymatoidea</taxon>
        <taxon>Soboliphymatidae</taxon>
        <taxon>Soboliphyme</taxon>
    </lineage>
</organism>
<accession>A0A183ISS6</accession>
<dbReference type="EMBL" id="UZAM01009939">
    <property type="protein sequence ID" value="VDP10541.1"/>
    <property type="molecule type" value="Genomic_DNA"/>
</dbReference>
<evidence type="ECO:0000313" key="3">
    <source>
        <dbReference type="Proteomes" id="UP000270296"/>
    </source>
</evidence>
<feature type="compositionally biased region" description="Basic residues" evidence="1">
    <location>
        <begin position="1"/>
        <end position="13"/>
    </location>
</feature>
<dbReference type="WBParaSite" id="SBAD_0000693401-mRNA-1">
    <property type="protein sequence ID" value="SBAD_0000693401-mRNA-1"/>
    <property type="gene ID" value="SBAD_0000693401"/>
</dbReference>
<sequence length="94" mass="10716">MARLARNRRRTTDRRKEEARRRGDKMDKTAREPSSNRMQAAVAGSASERMRNSQYTHQPDGGDIKYWTDDRSCSGETLMKETGRKVAKLIAGTV</sequence>
<proteinExistence type="predicted"/>
<feature type="compositionally biased region" description="Basic and acidic residues" evidence="1">
    <location>
        <begin position="14"/>
        <end position="31"/>
    </location>
</feature>
<dbReference type="Proteomes" id="UP000270296">
    <property type="component" value="Unassembled WGS sequence"/>
</dbReference>